<feature type="transmembrane region" description="Helical" evidence="7">
    <location>
        <begin position="104"/>
        <end position="124"/>
    </location>
</feature>
<evidence type="ECO:0000313" key="10">
    <source>
        <dbReference type="Proteomes" id="UP000238312"/>
    </source>
</evidence>
<dbReference type="InterPro" id="IPR011701">
    <property type="entry name" value="MFS"/>
</dbReference>
<evidence type="ECO:0000256" key="7">
    <source>
        <dbReference type="SAM" id="Phobius"/>
    </source>
</evidence>
<evidence type="ECO:0000256" key="3">
    <source>
        <dbReference type="ARBA" id="ARBA00022692"/>
    </source>
</evidence>
<evidence type="ECO:0000256" key="4">
    <source>
        <dbReference type="ARBA" id="ARBA00022989"/>
    </source>
</evidence>
<evidence type="ECO:0000256" key="1">
    <source>
        <dbReference type="ARBA" id="ARBA00004651"/>
    </source>
</evidence>
<keyword evidence="5 7" id="KW-0472">Membrane</keyword>
<gene>
    <name evidence="9" type="ORF">B0I32_12569</name>
</gene>
<dbReference type="Pfam" id="PF07690">
    <property type="entry name" value="MFS_1"/>
    <property type="match status" value="1"/>
</dbReference>
<comment type="caution">
    <text evidence="9">The sequence shown here is derived from an EMBL/GenBank/DDBJ whole genome shotgun (WGS) entry which is preliminary data.</text>
</comment>
<keyword evidence="10" id="KW-1185">Reference proteome</keyword>
<dbReference type="AlphaFoldDB" id="A0A2T0ME83"/>
<keyword evidence="4 7" id="KW-1133">Transmembrane helix</keyword>
<sequence>MDTRTRRIPLNATFAVLAASVVVYTLMQSLLTPVLATMVTVLHTTQGTVTWVLTAYLLSASICTPIIGRVGDILGRRGVLVFTLLALSLGSLLAALATDITVMIIARVVQGVGAGALPLSFGIIRDEFPKGRVAGAVGLIASLSAVGGGLGIVLAGPIVDYLGYRWLFWLPMIATVAAAAAAHLLVPPSPARRGGTVSWLPAVLLSAWLVCLLLAMNQAPAWGWDSPAVIGLLTGALVLGGAWIAAERRAATPLIDLRMLRLKAVWTGNLVALLTGAAMYAVFAFLPQFVQTAPSAGYGFGASIAESGLLLLPSSITMFASGAFVGRLGSIIGAKRVVVLGCLIAGASMALLAVAHEHTWEIYLSSALIGVGLGLVYAAMSGLVVAAVPPSQTGVASGMNANIRTIGGSIGAALMASVVTSHLMPNGLPEGSGYTLGFAAMAVVLVVAAAAALLIPETPATQRTAPIEPPVEQGELARRAGGTDVPGAPGEEFSCAETRPETRS</sequence>
<dbReference type="CDD" id="cd17504">
    <property type="entry name" value="MFS_MMR_MDR_like"/>
    <property type="match status" value="1"/>
</dbReference>
<feature type="transmembrane region" description="Helical" evidence="7">
    <location>
        <begin position="136"/>
        <end position="154"/>
    </location>
</feature>
<evidence type="ECO:0000256" key="2">
    <source>
        <dbReference type="ARBA" id="ARBA00022448"/>
    </source>
</evidence>
<comment type="subcellular location">
    <subcellularLocation>
        <location evidence="1">Cell membrane</location>
        <topology evidence="1">Multi-pass membrane protein</topology>
    </subcellularLocation>
</comment>
<evidence type="ECO:0000256" key="5">
    <source>
        <dbReference type="ARBA" id="ARBA00023136"/>
    </source>
</evidence>
<feature type="transmembrane region" description="Helical" evidence="7">
    <location>
        <begin position="362"/>
        <end position="389"/>
    </location>
</feature>
<feature type="transmembrane region" description="Helical" evidence="7">
    <location>
        <begin position="166"/>
        <end position="186"/>
    </location>
</feature>
<dbReference type="SUPFAM" id="SSF103473">
    <property type="entry name" value="MFS general substrate transporter"/>
    <property type="match status" value="1"/>
</dbReference>
<dbReference type="Proteomes" id="UP000238312">
    <property type="component" value="Unassembled WGS sequence"/>
</dbReference>
<feature type="domain" description="Major facilitator superfamily (MFS) profile" evidence="8">
    <location>
        <begin position="13"/>
        <end position="459"/>
    </location>
</feature>
<accession>A0A2T0ME83</accession>
<evidence type="ECO:0000259" key="8">
    <source>
        <dbReference type="PROSITE" id="PS50850"/>
    </source>
</evidence>
<proteinExistence type="predicted"/>
<name>A0A2T0ME83_9ACTN</name>
<dbReference type="PROSITE" id="PS50850">
    <property type="entry name" value="MFS"/>
    <property type="match status" value="1"/>
</dbReference>
<dbReference type="PRINTS" id="PR01036">
    <property type="entry name" value="TCRTETB"/>
</dbReference>
<dbReference type="PANTHER" id="PTHR42718">
    <property type="entry name" value="MAJOR FACILITATOR SUPERFAMILY MULTIDRUG TRANSPORTER MFSC"/>
    <property type="match status" value="1"/>
</dbReference>
<feature type="transmembrane region" description="Helical" evidence="7">
    <location>
        <begin position="436"/>
        <end position="455"/>
    </location>
</feature>
<dbReference type="InterPro" id="IPR036259">
    <property type="entry name" value="MFS_trans_sf"/>
</dbReference>
<dbReference type="GO" id="GO:0005886">
    <property type="term" value="C:plasma membrane"/>
    <property type="evidence" value="ECO:0007669"/>
    <property type="project" value="UniProtKB-SubCell"/>
</dbReference>
<feature type="transmembrane region" description="Helical" evidence="7">
    <location>
        <begin position="48"/>
        <end position="67"/>
    </location>
</feature>
<feature type="transmembrane region" description="Helical" evidence="7">
    <location>
        <begin position="337"/>
        <end position="356"/>
    </location>
</feature>
<evidence type="ECO:0000313" key="9">
    <source>
        <dbReference type="EMBL" id="PRX55849.1"/>
    </source>
</evidence>
<dbReference type="InterPro" id="IPR020846">
    <property type="entry name" value="MFS_dom"/>
</dbReference>
<feature type="transmembrane region" description="Helical" evidence="7">
    <location>
        <begin position="79"/>
        <end position="98"/>
    </location>
</feature>
<protein>
    <submittedName>
        <fullName evidence="9">MFS transporter</fullName>
    </submittedName>
</protein>
<feature type="transmembrane region" description="Helical" evidence="7">
    <location>
        <begin position="266"/>
        <end position="286"/>
    </location>
</feature>
<feature type="transmembrane region" description="Helical" evidence="7">
    <location>
        <begin position="298"/>
        <end position="325"/>
    </location>
</feature>
<evidence type="ECO:0000256" key="6">
    <source>
        <dbReference type="SAM" id="MobiDB-lite"/>
    </source>
</evidence>
<organism evidence="9 10">
    <name type="scientific">Nonomuraea fuscirosea</name>
    <dbReference type="NCBI Taxonomy" id="1291556"/>
    <lineage>
        <taxon>Bacteria</taxon>
        <taxon>Bacillati</taxon>
        <taxon>Actinomycetota</taxon>
        <taxon>Actinomycetes</taxon>
        <taxon>Streptosporangiales</taxon>
        <taxon>Streptosporangiaceae</taxon>
        <taxon>Nonomuraea</taxon>
    </lineage>
</organism>
<feature type="transmembrane region" description="Helical" evidence="7">
    <location>
        <begin position="198"/>
        <end position="216"/>
    </location>
</feature>
<dbReference type="Gene3D" id="1.20.1720.10">
    <property type="entry name" value="Multidrug resistance protein D"/>
    <property type="match status" value="1"/>
</dbReference>
<dbReference type="PANTHER" id="PTHR42718:SF9">
    <property type="entry name" value="MAJOR FACILITATOR SUPERFAMILY MULTIDRUG TRANSPORTER MFSC"/>
    <property type="match status" value="1"/>
</dbReference>
<reference evidence="9 10" key="1">
    <citation type="submission" date="2018-03" db="EMBL/GenBank/DDBJ databases">
        <title>Genomic Encyclopedia of Type Strains, Phase III (KMG-III): the genomes of soil and plant-associated and newly described type strains.</title>
        <authorList>
            <person name="Whitman W."/>
        </authorList>
    </citation>
    <scope>NUCLEOTIDE SEQUENCE [LARGE SCALE GENOMIC DNA]</scope>
    <source>
        <strain evidence="9 10">CGMCC 4.7104</strain>
    </source>
</reference>
<keyword evidence="3 7" id="KW-0812">Transmembrane</keyword>
<feature type="transmembrane region" description="Helical" evidence="7">
    <location>
        <begin position="401"/>
        <end position="424"/>
    </location>
</feature>
<keyword evidence="2" id="KW-0813">Transport</keyword>
<dbReference type="GO" id="GO:0022857">
    <property type="term" value="F:transmembrane transporter activity"/>
    <property type="evidence" value="ECO:0007669"/>
    <property type="project" value="InterPro"/>
</dbReference>
<dbReference type="Gene3D" id="1.20.1250.20">
    <property type="entry name" value="MFS general substrate transporter like domains"/>
    <property type="match status" value="1"/>
</dbReference>
<feature type="region of interest" description="Disordered" evidence="6">
    <location>
        <begin position="464"/>
        <end position="504"/>
    </location>
</feature>
<feature type="transmembrane region" description="Helical" evidence="7">
    <location>
        <begin position="12"/>
        <end position="36"/>
    </location>
</feature>
<dbReference type="EMBL" id="PVNG01000025">
    <property type="protein sequence ID" value="PRX55849.1"/>
    <property type="molecule type" value="Genomic_DNA"/>
</dbReference>
<feature type="transmembrane region" description="Helical" evidence="7">
    <location>
        <begin position="228"/>
        <end position="246"/>
    </location>
</feature>